<dbReference type="InterPro" id="IPR051396">
    <property type="entry name" value="Bact_Antivir_Def_Nuclease"/>
</dbReference>
<dbReference type="InterPro" id="IPR003959">
    <property type="entry name" value="ATPase_AAA_core"/>
</dbReference>
<evidence type="ECO:0000313" key="2">
    <source>
        <dbReference type="EMBL" id="MBD2188348.1"/>
    </source>
</evidence>
<feature type="domain" description="ATPase AAA-type core" evidence="1">
    <location>
        <begin position="311"/>
        <end position="472"/>
    </location>
</feature>
<reference evidence="2 3" key="1">
    <citation type="journal article" date="2020" name="ISME J.">
        <title>Comparative genomics reveals insights into cyanobacterial evolution and habitat adaptation.</title>
        <authorList>
            <person name="Chen M.Y."/>
            <person name="Teng W.K."/>
            <person name="Zhao L."/>
            <person name="Hu C.X."/>
            <person name="Zhou Y.K."/>
            <person name="Han B.P."/>
            <person name="Song L.R."/>
            <person name="Shu W.S."/>
        </authorList>
    </citation>
    <scope>NUCLEOTIDE SEQUENCE [LARGE SCALE GENOMIC DNA]</scope>
    <source>
        <strain evidence="2 3">FACHB-723</strain>
    </source>
</reference>
<dbReference type="Gene3D" id="3.40.50.300">
    <property type="entry name" value="P-loop containing nucleotide triphosphate hydrolases"/>
    <property type="match status" value="2"/>
</dbReference>
<dbReference type="PANTHER" id="PTHR43581:SF4">
    <property type="entry name" value="ATP_GTP PHOSPHATASE"/>
    <property type="match status" value="1"/>
</dbReference>
<comment type="caution">
    <text evidence="2">The sequence shown here is derived from an EMBL/GenBank/DDBJ whole genome shotgun (WGS) entry which is preliminary data.</text>
</comment>
<name>A0ABR7ZWK9_9CYAN</name>
<keyword evidence="3" id="KW-1185">Reference proteome</keyword>
<dbReference type="Proteomes" id="UP000642094">
    <property type="component" value="Unassembled WGS sequence"/>
</dbReference>
<proteinExistence type="predicted"/>
<evidence type="ECO:0000259" key="1">
    <source>
        <dbReference type="Pfam" id="PF13304"/>
    </source>
</evidence>
<dbReference type="PANTHER" id="PTHR43581">
    <property type="entry name" value="ATP/GTP PHOSPHATASE"/>
    <property type="match status" value="1"/>
</dbReference>
<dbReference type="InterPro" id="IPR027417">
    <property type="entry name" value="P-loop_NTPase"/>
</dbReference>
<dbReference type="SUPFAM" id="SSF52540">
    <property type="entry name" value="P-loop containing nucleoside triphosphate hydrolases"/>
    <property type="match status" value="1"/>
</dbReference>
<protein>
    <submittedName>
        <fullName evidence="2">AAA family ATPase</fullName>
    </submittedName>
</protein>
<evidence type="ECO:0000313" key="3">
    <source>
        <dbReference type="Proteomes" id="UP000642094"/>
    </source>
</evidence>
<dbReference type="Pfam" id="PF13304">
    <property type="entry name" value="AAA_21"/>
    <property type="match status" value="1"/>
</dbReference>
<dbReference type="RefSeq" id="WP_190403205.1">
    <property type="nucleotide sequence ID" value="NZ_JACJQB010000015.1"/>
</dbReference>
<dbReference type="EMBL" id="JACJQB010000015">
    <property type="protein sequence ID" value="MBD2188348.1"/>
    <property type="molecule type" value="Genomic_DNA"/>
</dbReference>
<gene>
    <name evidence="2" type="ORF">H6F41_09345</name>
</gene>
<accession>A0ABR7ZWK9</accession>
<organism evidence="2 3">
    <name type="scientific">Pseudanabaena mucicola FACHB-723</name>
    <dbReference type="NCBI Taxonomy" id="2692860"/>
    <lineage>
        <taxon>Bacteria</taxon>
        <taxon>Bacillati</taxon>
        <taxon>Cyanobacteriota</taxon>
        <taxon>Cyanophyceae</taxon>
        <taxon>Pseudanabaenales</taxon>
        <taxon>Pseudanabaenaceae</taxon>
        <taxon>Pseudanabaena</taxon>
    </lineage>
</organism>
<sequence>MHLQRVQVPDFRVLKDVDITFEKDFNPRVFPLGSQNGGGKSTLLQLIFVLLHCSASPKKHFALKNLLSGFDLRKDEHKRLLAIVDIWDGKKSVQLDFFVCRNSYINQNLTDDKKEDTKLDFSLITELEKTRTTINVLSKDLNRVSDVLKTLYSVSRDNKDIATISLRQLSSELRNLGIEVSRSLPVDPQLLSVVYTSIETALKEKQQDIQIRINDLKSVVDTLNLLVQELMIGLQSKNIEYICSYGDKINKNDPRILLCQANKIDIKEAKDFLKSISNKVFLAAPSTQVFLFLSQDVRKLLFAEHGHSFVKHTSYLQKLKESNAHLSGLFTYDFLAVDLLIESFKDARDKDFRQALGTGEYGNSYKALLNDLDALLNNKRVNLKPDFSALTFTTNLPDDDVELYPEDLSHGELKRLSIYMWLKHRNIEDAIVLMDEVDLALHPDWQYQIVSDLLDWVSSNQYILATHSYELCNALTPSHVKILEPKLTERRSD</sequence>